<protein>
    <submittedName>
        <fullName evidence="2">Uncharacterized protein</fullName>
    </submittedName>
</protein>
<name>A0ABR1FSJ3_AURAN</name>
<evidence type="ECO:0000313" key="3">
    <source>
        <dbReference type="Proteomes" id="UP001363151"/>
    </source>
</evidence>
<comment type="caution">
    <text evidence="2">The sequence shown here is derived from an EMBL/GenBank/DDBJ whole genome shotgun (WGS) entry which is preliminary data.</text>
</comment>
<feature type="compositionally biased region" description="Basic and acidic residues" evidence="1">
    <location>
        <begin position="166"/>
        <end position="175"/>
    </location>
</feature>
<keyword evidence="3" id="KW-1185">Reference proteome</keyword>
<feature type="compositionally biased region" description="Low complexity" evidence="1">
    <location>
        <begin position="192"/>
        <end position="204"/>
    </location>
</feature>
<dbReference type="EMBL" id="JBBJCI010000253">
    <property type="protein sequence ID" value="KAK7237221.1"/>
    <property type="molecule type" value="Genomic_DNA"/>
</dbReference>
<gene>
    <name evidence="2" type="ORF">SO694_00097068</name>
</gene>
<evidence type="ECO:0000256" key="1">
    <source>
        <dbReference type="SAM" id="MobiDB-lite"/>
    </source>
</evidence>
<proteinExistence type="predicted"/>
<evidence type="ECO:0000313" key="2">
    <source>
        <dbReference type="EMBL" id="KAK7237221.1"/>
    </source>
</evidence>
<sequence>MEKAHVERDAAHVADEFERMEALIEAQTSGDAARRHALSLEKERKDAELEELQRRSRCSRERDAVSAELGDCDDKIQLARSKFERQLTRLAQRDDMVKASAADCATASWRLWTPRRGAATTSRRRRRRSSTASRGSATTRATNWSSPRGCGTRTRSGRARRRRAAKSPELHERASPSRRPRRSSTTRRRRGPASPTTRRATATR</sequence>
<feature type="region of interest" description="Disordered" evidence="1">
    <location>
        <begin position="44"/>
        <end position="67"/>
    </location>
</feature>
<feature type="compositionally biased region" description="Basic residues" evidence="1">
    <location>
        <begin position="176"/>
        <end position="191"/>
    </location>
</feature>
<dbReference type="Proteomes" id="UP001363151">
    <property type="component" value="Unassembled WGS sequence"/>
</dbReference>
<accession>A0ABR1FSJ3</accession>
<feature type="compositionally biased region" description="Low complexity" evidence="1">
    <location>
        <begin position="130"/>
        <end position="154"/>
    </location>
</feature>
<feature type="compositionally biased region" description="Basic and acidic residues" evidence="1">
    <location>
        <begin position="44"/>
        <end position="65"/>
    </location>
</feature>
<feature type="compositionally biased region" description="Basic residues" evidence="1">
    <location>
        <begin position="155"/>
        <end position="165"/>
    </location>
</feature>
<reference evidence="2 3" key="1">
    <citation type="submission" date="2024-03" db="EMBL/GenBank/DDBJ databases">
        <title>Aureococcus anophagefferens CCMP1851 and Kratosvirus quantuckense: Draft genome of a second virus-susceptible host strain in the model system.</title>
        <authorList>
            <person name="Chase E."/>
            <person name="Truchon A.R."/>
            <person name="Schepens W."/>
            <person name="Wilhelm S.W."/>
        </authorList>
    </citation>
    <scope>NUCLEOTIDE SEQUENCE [LARGE SCALE GENOMIC DNA]</scope>
    <source>
        <strain evidence="2 3">CCMP1851</strain>
    </source>
</reference>
<organism evidence="2 3">
    <name type="scientific">Aureococcus anophagefferens</name>
    <name type="common">Harmful bloom alga</name>
    <dbReference type="NCBI Taxonomy" id="44056"/>
    <lineage>
        <taxon>Eukaryota</taxon>
        <taxon>Sar</taxon>
        <taxon>Stramenopiles</taxon>
        <taxon>Ochrophyta</taxon>
        <taxon>Pelagophyceae</taxon>
        <taxon>Pelagomonadales</taxon>
        <taxon>Pelagomonadaceae</taxon>
        <taxon>Aureococcus</taxon>
    </lineage>
</organism>
<feature type="region of interest" description="Disordered" evidence="1">
    <location>
        <begin position="110"/>
        <end position="204"/>
    </location>
</feature>